<keyword evidence="3" id="KW-0812">Transmembrane</keyword>
<feature type="transmembrane region" description="Helical" evidence="3">
    <location>
        <begin position="41"/>
        <end position="59"/>
    </location>
</feature>
<gene>
    <name evidence="4" type="ORF">GDO81_021150</name>
</gene>
<dbReference type="PANTHER" id="PTHR20914:SF9">
    <property type="entry name" value="COILED, ISOFORM A"/>
    <property type="match status" value="1"/>
</dbReference>
<organism evidence="4 5">
    <name type="scientific">Engystomops pustulosus</name>
    <name type="common">Tungara frog</name>
    <name type="synonym">Physalaemus pustulosus</name>
    <dbReference type="NCBI Taxonomy" id="76066"/>
    <lineage>
        <taxon>Eukaryota</taxon>
        <taxon>Metazoa</taxon>
        <taxon>Chordata</taxon>
        <taxon>Craniata</taxon>
        <taxon>Vertebrata</taxon>
        <taxon>Euteleostomi</taxon>
        <taxon>Amphibia</taxon>
        <taxon>Batrachia</taxon>
        <taxon>Anura</taxon>
        <taxon>Neobatrachia</taxon>
        <taxon>Hyloidea</taxon>
        <taxon>Leptodactylidae</taxon>
        <taxon>Leiuperinae</taxon>
        <taxon>Engystomops</taxon>
    </lineage>
</organism>
<dbReference type="PANTHER" id="PTHR20914">
    <property type="entry name" value="LY6/PLAUR DOMAIN-CONTAINING PROTEIN 8"/>
    <property type="match status" value="1"/>
</dbReference>
<feature type="non-terminal residue" evidence="4">
    <location>
        <position position="1"/>
    </location>
</feature>
<dbReference type="EMBL" id="WNYA01015447">
    <property type="protein sequence ID" value="KAG8539268.1"/>
    <property type="molecule type" value="Genomic_DNA"/>
</dbReference>
<comment type="caution">
    <text evidence="4">The sequence shown here is derived from an EMBL/GenBank/DDBJ whole genome shotgun (WGS) entry which is preliminary data.</text>
</comment>
<keyword evidence="3" id="KW-0472">Membrane</keyword>
<evidence type="ECO:0000256" key="1">
    <source>
        <dbReference type="ARBA" id="ARBA00004613"/>
    </source>
</evidence>
<proteinExistence type="predicted"/>
<dbReference type="Proteomes" id="UP000824782">
    <property type="component" value="Unassembled WGS sequence"/>
</dbReference>
<evidence type="ECO:0000256" key="3">
    <source>
        <dbReference type="SAM" id="Phobius"/>
    </source>
</evidence>
<accession>A0AAV6YT42</accession>
<protein>
    <submittedName>
        <fullName evidence="4">Uncharacterized protein</fullName>
    </submittedName>
</protein>
<dbReference type="GO" id="GO:0005576">
    <property type="term" value="C:extracellular region"/>
    <property type="evidence" value="ECO:0007669"/>
    <property type="project" value="UniProtKB-SubCell"/>
</dbReference>
<keyword evidence="2" id="KW-0964">Secreted</keyword>
<dbReference type="Gene3D" id="2.10.60.10">
    <property type="entry name" value="CD59"/>
    <property type="match status" value="1"/>
</dbReference>
<evidence type="ECO:0000256" key="2">
    <source>
        <dbReference type="ARBA" id="ARBA00022525"/>
    </source>
</evidence>
<reference evidence="4" key="1">
    <citation type="thesis" date="2020" institute="ProQuest LLC" country="789 East Eisenhower Parkway, Ann Arbor, MI, USA">
        <title>Comparative Genomics and Chromosome Evolution.</title>
        <authorList>
            <person name="Mudd A.B."/>
        </authorList>
    </citation>
    <scope>NUCLEOTIDE SEQUENCE</scope>
    <source>
        <strain evidence="4">237g6f4</strain>
        <tissue evidence="4">Blood</tissue>
    </source>
</reference>
<evidence type="ECO:0000313" key="5">
    <source>
        <dbReference type="Proteomes" id="UP000824782"/>
    </source>
</evidence>
<dbReference type="AlphaFoldDB" id="A0AAV6YT42"/>
<name>A0AAV6YT42_ENGPU</name>
<keyword evidence="3" id="KW-1133">Transmembrane helix</keyword>
<dbReference type="InterPro" id="IPR045860">
    <property type="entry name" value="Snake_toxin-like_sf"/>
</dbReference>
<sequence length="194" mass="21348">IHPSIHQSIHPSINPYIHTSIHPSTHPPIHPYIHSFTMKNIAALVCMGFALIISVNCSICQSCTNRNGKTCTSESVQCEGASGCSTIAGFVRYGNKSFPFIHKGCPTDVLCGEWLCVTSDLFDCQSFIQCCSGDDCNPEYYIPEDREKANGYICSYCYEEENVGGCKQETQVACRGNDTLCVEYRGIIRKPGNG</sequence>
<evidence type="ECO:0000313" key="4">
    <source>
        <dbReference type="EMBL" id="KAG8539268.1"/>
    </source>
</evidence>
<comment type="subcellular location">
    <subcellularLocation>
        <location evidence="1">Secreted</location>
    </subcellularLocation>
</comment>
<keyword evidence="5" id="KW-1185">Reference proteome</keyword>
<dbReference type="InterPro" id="IPR050918">
    <property type="entry name" value="CNF-like_PLA2_Inhibitor"/>
</dbReference>